<accession>A0ABY4J5C1</accession>
<proteinExistence type="predicted"/>
<dbReference type="Proteomes" id="UP000830631">
    <property type="component" value="Chromosome"/>
</dbReference>
<gene>
    <name evidence="2" type="ORF">KV397_16110</name>
</gene>
<keyword evidence="3" id="KW-1185">Reference proteome</keyword>
<sequence>MTEDGAKKGTSEDPVWMTTAMLKAYSHPLRRQMIRLFSRRDFLRAADIAAELGVPANSASFHLRALFEAGLIEEAPDKARDRRDRVWTGRNGALNVGGPESPVADDELRLAVVAALVEDHQDLVRRVMAWTPEYVAGRTTEVHASFTQRTIRLTQAEFEEAMASFGKVLDAAGEAHDSSDPDGRYWQLDLIAADDSI</sequence>
<organism evidence="2 3">
    <name type="scientific">Microbacterium aurugineum</name>
    <dbReference type="NCBI Taxonomy" id="2851642"/>
    <lineage>
        <taxon>Bacteria</taxon>
        <taxon>Bacillati</taxon>
        <taxon>Actinomycetota</taxon>
        <taxon>Actinomycetes</taxon>
        <taxon>Micrococcales</taxon>
        <taxon>Microbacteriaceae</taxon>
        <taxon>Microbacterium</taxon>
    </lineage>
</organism>
<dbReference type="InterPro" id="IPR036388">
    <property type="entry name" value="WH-like_DNA-bd_sf"/>
</dbReference>
<feature type="domain" description="HTH arsR-type" evidence="1">
    <location>
        <begin position="20"/>
        <end position="117"/>
    </location>
</feature>
<dbReference type="EMBL" id="CP078078">
    <property type="protein sequence ID" value="UPL19181.1"/>
    <property type="molecule type" value="Genomic_DNA"/>
</dbReference>
<name>A0ABY4J5C1_9MICO</name>
<dbReference type="RefSeq" id="WP_131492866.1">
    <property type="nucleotide sequence ID" value="NZ_CP078078.1"/>
</dbReference>
<dbReference type="InterPro" id="IPR011991">
    <property type="entry name" value="ArsR-like_HTH"/>
</dbReference>
<evidence type="ECO:0000313" key="3">
    <source>
        <dbReference type="Proteomes" id="UP000830631"/>
    </source>
</evidence>
<dbReference type="SUPFAM" id="SSF46785">
    <property type="entry name" value="Winged helix' DNA-binding domain"/>
    <property type="match status" value="1"/>
</dbReference>
<dbReference type="Gene3D" id="1.10.10.10">
    <property type="entry name" value="Winged helix-like DNA-binding domain superfamily/Winged helix DNA-binding domain"/>
    <property type="match status" value="1"/>
</dbReference>
<dbReference type="SMART" id="SM00418">
    <property type="entry name" value="HTH_ARSR"/>
    <property type="match status" value="1"/>
</dbReference>
<reference evidence="2 3" key="1">
    <citation type="submission" date="2021-06" db="EMBL/GenBank/DDBJ databases">
        <title>Genome-based taxonomic framework of Microbacterium strains isolated from marine environment, the description of four new species and reclassification of four preexisting species.</title>
        <authorList>
            <person name="Lee S.D."/>
            <person name="Kim S.-M."/>
            <person name="Byeon Y.-S."/>
            <person name="Yang H.L."/>
            <person name="Kim I.S."/>
        </authorList>
    </citation>
    <scope>NUCLEOTIDE SEQUENCE [LARGE SCALE GENOMIC DNA]</scope>
    <source>
        <strain evidence="2 3">KSW4-10</strain>
    </source>
</reference>
<dbReference type="InterPro" id="IPR001845">
    <property type="entry name" value="HTH_ArsR_DNA-bd_dom"/>
</dbReference>
<evidence type="ECO:0000259" key="1">
    <source>
        <dbReference type="SMART" id="SM00418"/>
    </source>
</evidence>
<dbReference type="Pfam" id="PF12840">
    <property type="entry name" value="HTH_20"/>
    <property type="match status" value="1"/>
</dbReference>
<protein>
    <submittedName>
        <fullName evidence="2">Helix-turn-helix domain-containing protein</fullName>
    </submittedName>
</protein>
<dbReference type="CDD" id="cd00090">
    <property type="entry name" value="HTH_ARSR"/>
    <property type="match status" value="1"/>
</dbReference>
<dbReference type="InterPro" id="IPR036390">
    <property type="entry name" value="WH_DNA-bd_sf"/>
</dbReference>
<evidence type="ECO:0000313" key="2">
    <source>
        <dbReference type="EMBL" id="UPL19181.1"/>
    </source>
</evidence>